<keyword evidence="2" id="KW-1185">Reference proteome</keyword>
<proteinExistence type="predicted"/>
<reference evidence="1 2" key="1">
    <citation type="submission" date="2019-12" db="EMBL/GenBank/DDBJ databases">
        <title>Paraburkholderia acidiphila 7Q-K02 sp. nov and Paraburkholderia acidisoli DHF22 sp. nov., two strains isolated from forest soil.</title>
        <authorList>
            <person name="Gao Z."/>
            <person name="Qiu L."/>
        </authorList>
    </citation>
    <scope>NUCLEOTIDE SEQUENCE [LARGE SCALE GENOMIC DNA]</scope>
    <source>
        <strain evidence="1 2">DHF22</strain>
        <plasmid evidence="1 2">p1</plasmid>
    </source>
</reference>
<dbReference type="EMBL" id="CP046917">
    <property type="protein sequence ID" value="QGZ66994.1"/>
    <property type="molecule type" value="Genomic_DNA"/>
</dbReference>
<dbReference type="Proteomes" id="UP000433577">
    <property type="component" value="Plasmid p1"/>
</dbReference>
<dbReference type="OrthoDB" id="9031988at2"/>
<evidence type="ECO:0008006" key="3">
    <source>
        <dbReference type="Google" id="ProtNLM"/>
    </source>
</evidence>
<dbReference type="KEGG" id="pacs:FAZ98_34735"/>
<organism evidence="1 2">
    <name type="scientific">Paraburkholderia acidisoli</name>
    <dbReference type="NCBI Taxonomy" id="2571748"/>
    <lineage>
        <taxon>Bacteria</taxon>
        <taxon>Pseudomonadati</taxon>
        <taxon>Pseudomonadota</taxon>
        <taxon>Betaproteobacteria</taxon>
        <taxon>Burkholderiales</taxon>
        <taxon>Burkholderiaceae</taxon>
        <taxon>Paraburkholderia</taxon>
    </lineage>
</organism>
<dbReference type="AlphaFoldDB" id="A0A7Z2GSW5"/>
<dbReference type="RefSeq" id="WP_158958875.1">
    <property type="nucleotide sequence ID" value="NZ_CP046917.1"/>
</dbReference>
<geneLocation type="plasmid" evidence="1 2">
    <name>p1</name>
</geneLocation>
<sequence length="223" mass="25679">MYEQLIPCDHCGGRPTVGRSQRIINDTPDPWFDQTRWGRFGGPPVLRDTMRRPPEAPQTEPLVCIYCAECGMQTPWQPCAEDDTAARNTVAEIWNRRVNRPEADKTDLQRLVERELGTTDIPAFIELLSRLDGDWNELGPIVAMIARRMVDATVVTFDSWPIDPVLNDAARYRKLVQLTKWVDIDGERYVQFPKVFTHPEDRDRAFEDVIAAAVDSLPDRDRW</sequence>
<evidence type="ECO:0000313" key="2">
    <source>
        <dbReference type="Proteomes" id="UP000433577"/>
    </source>
</evidence>
<protein>
    <recommendedName>
        <fullName evidence="3">Restriction alleviation protein Lar</fullName>
    </recommendedName>
</protein>
<keyword evidence="1" id="KW-0614">Plasmid</keyword>
<dbReference type="Pfam" id="PF14354">
    <property type="entry name" value="Lar_restr_allev"/>
    <property type="match status" value="1"/>
</dbReference>
<gene>
    <name evidence="1" type="ORF">FAZ98_34735</name>
</gene>
<evidence type="ECO:0000313" key="1">
    <source>
        <dbReference type="EMBL" id="QGZ66994.1"/>
    </source>
</evidence>
<accession>A0A7Z2GSW5</accession>
<name>A0A7Z2GSW5_9BURK</name>